<keyword evidence="1" id="KW-1133">Transmembrane helix</keyword>
<keyword evidence="1" id="KW-0812">Transmembrane</keyword>
<evidence type="ECO:0000313" key="3">
    <source>
        <dbReference type="EMBL" id="AEE53942.1"/>
    </source>
</evidence>
<dbReference type="KEGG" id="hhy:Halhy_6120"/>
<gene>
    <name evidence="3" type="ordered locus">Halhy_6120</name>
</gene>
<keyword evidence="4" id="KW-1185">Reference proteome</keyword>
<evidence type="ECO:0000256" key="1">
    <source>
        <dbReference type="SAM" id="Phobius"/>
    </source>
</evidence>
<dbReference type="HOGENOM" id="CLU_014646_1_0_10"/>
<evidence type="ECO:0000259" key="2">
    <source>
        <dbReference type="Pfam" id="PF01926"/>
    </source>
</evidence>
<feature type="transmembrane region" description="Helical" evidence="1">
    <location>
        <begin position="456"/>
        <end position="489"/>
    </location>
</feature>
<dbReference type="OrthoDB" id="9816479at2"/>
<name>F4L2M4_HALH1</name>
<evidence type="ECO:0000313" key="4">
    <source>
        <dbReference type="Proteomes" id="UP000008461"/>
    </source>
</evidence>
<dbReference type="Gene3D" id="3.40.50.300">
    <property type="entry name" value="P-loop containing nucleotide triphosphate hydrolases"/>
    <property type="match status" value="1"/>
</dbReference>
<dbReference type="InterPro" id="IPR027417">
    <property type="entry name" value="P-loop_NTPase"/>
</dbReference>
<dbReference type="SUPFAM" id="SSF52540">
    <property type="entry name" value="P-loop containing nucleoside triphosphate hydrolases"/>
    <property type="match status" value="1"/>
</dbReference>
<sequence length="578" mass="65455">MSLINQSTIALRARIDEAVKDLHELTIKINHADLAKTVSDLRNRINDPFMFVIVGEVKAGKSSFINALLQTDREITKVAPQPMTDTIQQIVYGEKEEVIVINPFLKKILIPVDILKEVAIVDTPGTNTIIEHHQEITESFIPASDLIVFVFEAKNPYRQSAWDFFKFIHGDWRKKVIFVLQQKDLMSAEDLEVNMKGVLDYAEKQGIHQPQIFATSAKLEKDGNKAESGFIPIRHYILENITGGKAPVLKLENSVSTCLRINDSIREGLDLRQQQWEADMEFRKDIKNTLDNQELKSNRQVDQLVENILAGYDRTTQAKERELREGLSLFSLVRRSISSIFTKKTSAKEWLETLAKELEQSLNEALREKLHDGINDVADNVQQMAKLIDLKIHTSKSLLHSDHEIFSSIAERRHNIFRELQEKFEDFVKKSESFTDNSLFPDKAPLPGSFATGSGIAVIGLILAAITQGAVFDITGGVLTTIGILFAGFATSGKRRKIIEGFQQEIDRGRSKIETDVNAQLKQYIKRLKERIDSNFDPFDLMLAKEKEQLVVLNQEQGEVAGRFTVLNVDIKQLLSSL</sequence>
<dbReference type="EMBL" id="CP002691">
    <property type="protein sequence ID" value="AEE53942.1"/>
    <property type="molecule type" value="Genomic_DNA"/>
</dbReference>
<organism evidence="3 4">
    <name type="scientific">Haliscomenobacter hydrossis (strain ATCC 27775 / DSM 1100 / LMG 10767 / O)</name>
    <dbReference type="NCBI Taxonomy" id="760192"/>
    <lineage>
        <taxon>Bacteria</taxon>
        <taxon>Pseudomonadati</taxon>
        <taxon>Bacteroidota</taxon>
        <taxon>Saprospiria</taxon>
        <taxon>Saprospirales</taxon>
        <taxon>Haliscomenobacteraceae</taxon>
        <taxon>Haliscomenobacter</taxon>
    </lineage>
</organism>
<dbReference type="InterPro" id="IPR051943">
    <property type="entry name" value="TRAFAC_Dynamin-like_GTPase"/>
</dbReference>
<dbReference type="GO" id="GO:0005525">
    <property type="term" value="F:GTP binding"/>
    <property type="evidence" value="ECO:0007669"/>
    <property type="project" value="InterPro"/>
</dbReference>
<dbReference type="PANTHER" id="PTHR43681">
    <property type="entry name" value="TRANSMEMBRANE GTPASE FZO"/>
    <property type="match status" value="1"/>
</dbReference>
<dbReference type="STRING" id="760192.Halhy_6120"/>
<dbReference type="RefSeq" id="WP_013768464.1">
    <property type="nucleotide sequence ID" value="NC_015510.1"/>
</dbReference>
<dbReference type="InterPro" id="IPR006073">
    <property type="entry name" value="GTP-bd"/>
</dbReference>
<keyword evidence="1" id="KW-0472">Membrane</keyword>
<feature type="domain" description="G" evidence="2">
    <location>
        <begin position="52"/>
        <end position="181"/>
    </location>
</feature>
<dbReference type="Pfam" id="PF01926">
    <property type="entry name" value="MMR_HSR1"/>
    <property type="match status" value="1"/>
</dbReference>
<accession>F4L2M4</accession>
<proteinExistence type="predicted"/>
<dbReference type="AlphaFoldDB" id="F4L2M4"/>
<reference evidence="3 4" key="1">
    <citation type="journal article" date="2011" name="Stand. Genomic Sci.">
        <title>Complete genome sequence of Haliscomenobacter hydrossis type strain (O).</title>
        <authorList>
            <consortium name="US DOE Joint Genome Institute (JGI-PGF)"/>
            <person name="Daligault H."/>
            <person name="Lapidus A."/>
            <person name="Zeytun A."/>
            <person name="Nolan M."/>
            <person name="Lucas S."/>
            <person name="Del Rio T.G."/>
            <person name="Tice H."/>
            <person name="Cheng J.F."/>
            <person name="Tapia R."/>
            <person name="Han C."/>
            <person name="Goodwin L."/>
            <person name="Pitluck S."/>
            <person name="Liolios K."/>
            <person name="Pagani I."/>
            <person name="Ivanova N."/>
            <person name="Huntemann M."/>
            <person name="Mavromatis K."/>
            <person name="Mikhailova N."/>
            <person name="Pati A."/>
            <person name="Chen A."/>
            <person name="Palaniappan K."/>
            <person name="Land M."/>
            <person name="Hauser L."/>
            <person name="Brambilla E.M."/>
            <person name="Rohde M."/>
            <person name="Verbarg S."/>
            <person name="Goker M."/>
            <person name="Bristow J."/>
            <person name="Eisen J.A."/>
            <person name="Markowitz V."/>
            <person name="Hugenholtz P."/>
            <person name="Kyrpides N.C."/>
            <person name="Klenk H.P."/>
            <person name="Woyke T."/>
        </authorList>
    </citation>
    <scope>NUCLEOTIDE SEQUENCE [LARGE SCALE GENOMIC DNA]</scope>
    <source>
        <strain evidence="4">ATCC 27775 / DSM 1100 / LMG 10767 / O</strain>
    </source>
</reference>
<protein>
    <submittedName>
        <fullName evidence="3">GTP-binding protein HSR1-related protein</fullName>
    </submittedName>
</protein>
<dbReference type="PANTHER" id="PTHR43681:SF1">
    <property type="entry name" value="SARCALUMENIN"/>
    <property type="match status" value="1"/>
</dbReference>
<dbReference type="Proteomes" id="UP000008461">
    <property type="component" value="Chromosome"/>
</dbReference>
<dbReference type="CDD" id="cd09912">
    <property type="entry name" value="DLP_2"/>
    <property type="match status" value="1"/>
</dbReference>
<dbReference type="eggNOG" id="COG0699">
    <property type="taxonomic scope" value="Bacteria"/>
</dbReference>
<reference key="2">
    <citation type="submission" date="2011-04" db="EMBL/GenBank/DDBJ databases">
        <title>Complete sequence of chromosome of Haliscomenobacter hydrossis DSM 1100.</title>
        <authorList>
            <consortium name="US DOE Joint Genome Institute (JGI-PGF)"/>
            <person name="Lucas S."/>
            <person name="Han J."/>
            <person name="Lapidus A."/>
            <person name="Bruce D."/>
            <person name="Goodwin L."/>
            <person name="Pitluck S."/>
            <person name="Peters L."/>
            <person name="Kyrpides N."/>
            <person name="Mavromatis K."/>
            <person name="Ivanova N."/>
            <person name="Ovchinnikova G."/>
            <person name="Pagani I."/>
            <person name="Daligault H."/>
            <person name="Detter J.C."/>
            <person name="Han C."/>
            <person name="Land M."/>
            <person name="Hauser L."/>
            <person name="Markowitz V."/>
            <person name="Cheng J.-F."/>
            <person name="Hugenholtz P."/>
            <person name="Woyke T."/>
            <person name="Wu D."/>
            <person name="Verbarg S."/>
            <person name="Frueling A."/>
            <person name="Brambilla E."/>
            <person name="Klenk H.-P."/>
            <person name="Eisen J.A."/>
        </authorList>
    </citation>
    <scope>NUCLEOTIDE SEQUENCE</scope>
    <source>
        <strain>DSM 1100</strain>
    </source>
</reference>